<gene>
    <name evidence="2" type="ORF">EZH24_02905</name>
</gene>
<dbReference type="EMBL" id="SJDU01000043">
    <property type="protein sequence ID" value="TKZ35889.1"/>
    <property type="molecule type" value="Genomic_DNA"/>
</dbReference>
<evidence type="ECO:0000313" key="3">
    <source>
        <dbReference type="Proteomes" id="UP000310168"/>
    </source>
</evidence>
<evidence type="ECO:0000313" key="2">
    <source>
        <dbReference type="EMBL" id="TKZ35889.1"/>
    </source>
</evidence>
<protein>
    <recommendedName>
        <fullName evidence="4">DUF4861 domain-containing protein</fullName>
    </recommendedName>
</protein>
<evidence type="ECO:0000256" key="1">
    <source>
        <dbReference type="SAM" id="Phobius"/>
    </source>
</evidence>
<keyword evidence="3" id="KW-1185">Reference proteome</keyword>
<keyword evidence="1" id="KW-0812">Transmembrane</keyword>
<proteinExistence type="predicted"/>
<reference evidence="2 3" key="1">
    <citation type="journal article" date="2019" name="Anaerobe">
        <title>Brachyspira catarrhinii sp. nov., an anaerobic intestinal spirochaete isolated from vervet monkeys may have been misidentified as Brachyspira aalborgi in previous studies.</title>
        <authorList>
            <person name="Phillips N.D."/>
            <person name="La T."/>
            <person name="Hampson D.J."/>
        </authorList>
    </citation>
    <scope>NUCLEOTIDE SEQUENCE [LARGE SCALE GENOMIC DNA]</scope>
    <source>
        <strain evidence="2 3">Z12</strain>
    </source>
</reference>
<keyword evidence="1" id="KW-0472">Membrane</keyword>
<feature type="transmembrane region" description="Helical" evidence="1">
    <location>
        <begin position="24"/>
        <end position="44"/>
    </location>
</feature>
<sequence>MTNNIEYKENKDWRHNMTKKYKRFNWKTLFLFLMIGIMTIGLIACMKQQKSTFPADEENEFNVRASQTGPLDPSGSLLTNIVWVTNVIHVTNERIDYITNRVIIPGKLIEETIYITNKGKVETNYVYIDKISYVTEYVTNVVPDDTYVSRWHKSFMYRVYAPFSGIGAEGEWKYTNVSYLDTDTLSALWKKMMKMESHSGKEFIIRNRQRKDNGWFFFFDKNANLYWNKYPNKVLKEFVQGVIIQHRCGNDTKGAYAIAGLYKLTTHSLELSKWGDDGVNLFQGCNFVKTRMPGEYDIVVLNPGHVVNGSEYGFEIYNSTINGFRYIGQGNGYYEQRPETIMSKITHVSELWKNWRPWELWDLAFQINSSSIVPKK</sequence>
<dbReference type="Proteomes" id="UP000310168">
    <property type="component" value="Unassembled WGS sequence"/>
</dbReference>
<name>A0ABY2TT09_9SPIR</name>
<accession>A0ABY2TT09</accession>
<keyword evidence="1" id="KW-1133">Transmembrane helix</keyword>
<dbReference type="RefSeq" id="WP_137997632.1">
    <property type="nucleotide sequence ID" value="NZ_SJDU01000043.1"/>
</dbReference>
<comment type="caution">
    <text evidence="2">The sequence shown here is derived from an EMBL/GenBank/DDBJ whole genome shotgun (WGS) entry which is preliminary data.</text>
</comment>
<evidence type="ECO:0008006" key="4">
    <source>
        <dbReference type="Google" id="ProtNLM"/>
    </source>
</evidence>
<organism evidence="2 3">
    <name type="scientific">Brachyspira catarrhinii</name>
    <dbReference type="NCBI Taxonomy" id="2528966"/>
    <lineage>
        <taxon>Bacteria</taxon>
        <taxon>Pseudomonadati</taxon>
        <taxon>Spirochaetota</taxon>
        <taxon>Spirochaetia</taxon>
        <taxon>Brachyspirales</taxon>
        <taxon>Brachyspiraceae</taxon>
        <taxon>Brachyspira</taxon>
    </lineage>
</organism>